<keyword evidence="13" id="KW-1185">Reference proteome</keyword>
<dbReference type="GO" id="GO:0048046">
    <property type="term" value="C:apoplast"/>
    <property type="evidence" value="ECO:0007669"/>
    <property type="project" value="UniProtKB-SubCell"/>
</dbReference>
<dbReference type="GO" id="GO:0052716">
    <property type="term" value="F:hydroquinone:oxygen oxidoreductase activity"/>
    <property type="evidence" value="ECO:0007669"/>
    <property type="project" value="UniProtKB-EC"/>
</dbReference>
<comment type="cofactor">
    <cofactor evidence="8">
        <name>Cu cation</name>
        <dbReference type="ChEBI" id="CHEBI:23378"/>
    </cofactor>
    <text evidence="8">Binds 4 Cu cations per monomer.</text>
</comment>
<dbReference type="PROSITE" id="PS00080">
    <property type="entry name" value="MULTICOPPER_OXIDASE2"/>
    <property type="match status" value="1"/>
</dbReference>
<evidence type="ECO:0000256" key="2">
    <source>
        <dbReference type="ARBA" id="ARBA00022525"/>
    </source>
</evidence>
<evidence type="ECO:0000313" key="12">
    <source>
        <dbReference type="EMBL" id="KAK4392256.1"/>
    </source>
</evidence>
<evidence type="ECO:0000256" key="4">
    <source>
        <dbReference type="ARBA" id="ARBA00022737"/>
    </source>
</evidence>
<dbReference type="InterPro" id="IPR033138">
    <property type="entry name" value="Cu_oxidase_CS"/>
</dbReference>
<evidence type="ECO:0000256" key="7">
    <source>
        <dbReference type="ARBA" id="ARBA00023180"/>
    </source>
</evidence>
<dbReference type="Pfam" id="PF00394">
    <property type="entry name" value="Cu-oxidase"/>
    <property type="match status" value="2"/>
</dbReference>
<comment type="subcellular location">
    <subcellularLocation>
        <location evidence="8">Secreted</location>
        <location evidence="8">Extracellular space</location>
        <location evidence="8">Apoplast</location>
    </subcellularLocation>
</comment>
<evidence type="ECO:0000259" key="9">
    <source>
        <dbReference type="Pfam" id="PF00394"/>
    </source>
</evidence>
<dbReference type="CDD" id="cd13849">
    <property type="entry name" value="CuRO_1_LCC_plant"/>
    <property type="match status" value="1"/>
</dbReference>
<feature type="domain" description="Plastocyanin-like" evidence="9">
    <location>
        <begin position="344"/>
        <end position="413"/>
    </location>
</feature>
<dbReference type="InterPro" id="IPR011707">
    <property type="entry name" value="Cu-oxidase-like_N"/>
</dbReference>
<keyword evidence="7" id="KW-0325">Glycoprotein</keyword>
<accession>A0AAE2BNT3</accession>
<dbReference type="PANTHER" id="PTHR11709:SF417">
    <property type="entry name" value="LACCASE-17"/>
    <property type="match status" value="1"/>
</dbReference>
<dbReference type="GO" id="GO:0005507">
    <property type="term" value="F:copper ion binding"/>
    <property type="evidence" value="ECO:0007669"/>
    <property type="project" value="InterPro"/>
</dbReference>
<organism evidence="12 13">
    <name type="scientific">Sesamum angolense</name>
    <dbReference type="NCBI Taxonomy" id="2727404"/>
    <lineage>
        <taxon>Eukaryota</taxon>
        <taxon>Viridiplantae</taxon>
        <taxon>Streptophyta</taxon>
        <taxon>Embryophyta</taxon>
        <taxon>Tracheophyta</taxon>
        <taxon>Spermatophyta</taxon>
        <taxon>Magnoliopsida</taxon>
        <taxon>eudicotyledons</taxon>
        <taxon>Gunneridae</taxon>
        <taxon>Pentapetalae</taxon>
        <taxon>asterids</taxon>
        <taxon>lamiids</taxon>
        <taxon>Lamiales</taxon>
        <taxon>Pedaliaceae</taxon>
        <taxon>Sesamum</taxon>
    </lineage>
</organism>
<keyword evidence="5 8" id="KW-0560">Oxidoreductase</keyword>
<name>A0AAE2BNT3_9LAMI</name>
<evidence type="ECO:0000256" key="3">
    <source>
        <dbReference type="ARBA" id="ARBA00022723"/>
    </source>
</evidence>
<keyword evidence="4 8" id="KW-0677">Repeat</keyword>
<evidence type="ECO:0000256" key="8">
    <source>
        <dbReference type="RuleBase" id="RU361119"/>
    </source>
</evidence>
<dbReference type="InterPro" id="IPR017761">
    <property type="entry name" value="Laccase"/>
</dbReference>
<dbReference type="PANTHER" id="PTHR11709">
    <property type="entry name" value="MULTI-COPPER OXIDASE"/>
    <property type="match status" value="1"/>
</dbReference>
<evidence type="ECO:0000259" key="10">
    <source>
        <dbReference type="Pfam" id="PF07731"/>
    </source>
</evidence>
<proteinExistence type="inferred from homology"/>
<dbReference type="GO" id="GO:0046274">
    <property type="term" value="P:lignin catabolic process"/>
    <property type="evidence" value="ECO:0007669"/>
    <property type="project" value="UniProtKB-KW"/>
</dbReference>
<evidence type="ECO:0000259" key="11">
    <source>
        <dbReference type="Pfam" id="PF07732"/>
    </source>
</evidence>
<feature type="domain" description="Plastocyanin-like" evidence="9">
    <location>
        <begin position="270"/>
        <end position="316"/>
    </location>
</feature>
<dbReference type="PROSITE" id="PS00079">
    <property type="entry name" value="MULTICOPPER_OXIDASE1"/>
    <property type="match status" value="1"/>
</dbReference>
<comment type="catalytic activity">
    <reaction evidence="8">
        <text>4 hydroquinone + O2 = 4 benzosemiquinone + 2 H2O</text>
        <dbReference type="Rhea" id="RHEA:11276"/>
        <dbReference type="ChEBI" id="CHEBI:15377"/>
        <dbReference type="ChEBI" id="CHEBI:15379"/>
        <dbReference type="ChEBI" id="CHEBI:17594"/>
        <dbReference type="ChEBI" id="CHEBI:17977"/>
        <dbReference type="EC" id="1.10.3.2"/>
    </reaction>
</comment>
<dbReference type="EMBL" id="JACGWL010000011">
    <property type="protein sequence ID" value="KAK4392256.1"/>
    <property type="molecule type" value="Genomic_DNA"/>
</dbReference>
<feature type="domain" description="Plastocyanin-like" evidence="11">
    <location>
        <begin position="147"/>
        <end position="258"/>
    </location>
</feature>
<dbReference type="InterPro" id="IPR011706">
    <property type="entry name" value="Cu-oxidase_C"/>
</dbReference>
<evidence type="ECO:0000256" key="6">
    <source>
        <dbReference type="ARBA" id="ARBA00023008"/>
    </source>
</evidence>
<evidence type="ECO:0000313" key="13">
    <source>
        <dbReference type="Proteomes" id="UP001289374"/>
    </source>
</evidence>
<dbReference type="EC" id="1.10.3.2" evidence="8"/>
<feature type="domain" description="Plastocyanin-like" evidence="10">
    <location>
        <begin position="532"/>
        <end position="657"/>
    </location>
</feature>
<evidence type="ECO:0000256" key="1">
    <source>
        <dbReference type="ARBA" id="ARBA00010609"/>
    </source>
</evidence>
<dbReference type="InterPro" id="IPR034288">
    <property type="entry name" value="CuRO_1_LCC"/>
</dbReference>
<reference evidence="12" key="1">
    <citation type="submission" date="2020-06" db="EMBL/GenBank/DDBJ databases">
        <authorList>
            <person name="Li T."/>
            <person name="Hu X."/>
            <person name="Zhang T."/>
            <person name="Song X."/>
            <person name="Zhang H."/>
            <person name="Dai N."/>
            <person name="Sheng W."/>
            <person name="Hou X."/>
            <person name="Wei L."/>
        </authorList>
    </citation>
    <scope>NUCLEOTIDE SEQUENCE</scope>
    <source>
        <strain evidence="12">K16</strain>
        <tissue evidence="12">Leaf</tissue>
    </source>
</reference>
<dbReference type="InterPro" id="IPR045087">
    <property type="entry name" value="Cu-oxidase_fam"/>
</dbReference>
<dbReference type="SUPFAM" id="SSF49503">
    <property type="entry name" value="Cupredoxins"/>
    <property type="match status" value="3"/>
</dbReference>
<dbReference type="Gene3D" id="2.60.40.420">
    <property type="entry name" value="Cupredoxins - blue copper proteins"/>
    <property type="match status" value="3"/>
</dbReference>
<keyword evidence="2 8" id="KW-0964">Secreted</keyword>
<gene>
    <name evidence="12" type="ORF">Sango_2003400</name>
</gene>
<dbReference type="InterPro" id="IPR008972">
    <property type="entry name" value="Cupredoxin"/>
</dbReference>
<dbReference type="InterPro" id="IPR034289">
    <property type="entry name" value="CuRO_3_LCC"/>
</dbReference>
<comment type="function">
    <text evidence="8">Lignin degradation and detoxification of lignin-derived products.</text>
</comment>
<keyword evidence="3 8" id="KW-0479">Metal-binding</keyword>
<dbReference type="Proteomes" id="UP001289374">
    <property type="component" value="Unassembled WGS sequence"/>
</dbReference>
<sequence length="675" mass="74021">MASIAYGQAVFSPNSIKRPIPSLSSNTTNTFLGSKLSSQCTTRKTQETRPLTVVAAAGDVSAEGTTYLIAGAAAVALLGTAFPVLFSRKDLCPECDGAGFVRKSGSTLRANAARKDEVQIHAEAATRHYEFNVHTTFTIIISIISRCKITRLCHTKSIVTVNGKFPGPRVVAREGDRLLIKVTNHVPNNITIHWHGIRQLRSGWADGPAYITQCPIQTGQSYVYNFTVVGQRGTFFWHAHISWLRSTLYGPLIILPRKNVPCPFETPYKEIPIVFGEWFNADTEAIISQALQTGGGPNVSDAYTINGLPGPLYNCSAKAWKDISPPYDQCCTQRRAFLQYREPQLTIVDADAIYVKPFDTNTILITPGQTSNILLKTKPNFPGATFLMTARPYVTGQGTFDNSTVAGILEYESPFLHSVTPLKKLPLYKPILPPLNDTSFATNFAKKLRSLATPQFPANVPQEVDKHFFFTVGLGTNPCDQNKTCQGPNGTKFAASVSNISFVQPTTALLQAHFTGQSSGVYSPDFPINPLHWFNYTGNPPNNTVVGNGTKLMVLPFNTSVELVMQDTSILGAESHPLHLHGFNFFVVGQGFGNYDPNEDPKNFNLVDPIERNTVGVPAGGWVAIRFLADNPGVWFMHCHLEVHTSWGLKMAWLVLDGKLPNQKLLPPPADLPKC</sequence>
<dbReference type="Pfam" id="PF07732">
    <property type="entry name" value="Cu-oxidase_3"/>
    <property type="match status" value="1"/>
</dbReference>
<dbReference type="NCBIfam" id="TIGR03389">
    <property type="entry name" value="laccase"/>
    <property type="match status" value="1"/>
</dbReference>
<dbReference type="InterPro" id="IPR001117">
    <property type="entry name" value="Cu-oxidase_2nd"/>
</dbReference>
<dbReference type="FunFam" id="2.60.40.420:FF:000062">
    <property type="entry name" value="Laccase"/>
    <property type="match status" value="1"/>
</dbReference>
<dbReference type="CDD" id="cd13897">
    <property type="entry name" value="CuRO_3_LCC_plant"/>
    <property type="match status" value="1"/>
</dbReference>
<comment type="caution">
    <text evidence="12">The sequence shown here is derived from an EMBL/GenBank/DDBJ whole genome shotgun (WGS) entry which is preliminary data.</text>
</comment>
<evidence type="ECO:0000256" key="5">
    <source>
        <dbReference type="ARBA" id="ARBA00023002"/>
    </source>
</evidence>
<dbReference type="Pfam" id="PF07731">
    <property type="entry name" value="Cu-oxidase_2"/>
    <property type="match status" value="1"/>
</dbReference>
<dbReference type="AlphaFoldDB" id="A0AAE2BNT3"/>
<dbReference type="InterPro" id="IPR002355">
    <property type="entry name" value="Cu_oxidase_Cu_BS"/>
</dbReference>
<keyword evidence="8" id="KW-0052">Apoplast</keyword>
<keyword evidence="6 8" id="KW-0186">Copper</keyword>
<protein>
    <recommendedName>
        <fullName evidence="8">Laccase</fullName>
        <ecNumber evidence="8">1.10.3.2</ecNumber>
    </recommendedName>
    <alternativeName>
        <fullName evidence="8">Benzenediol:oxygen oxidoreductase</fullName>
    </alternativeName>
    <alternativeName>
        <fullName evidence="8">Diphenol oxidase</fullName>
    </alternativeName>
    <alternativeName>
        <fullName evidence="8">Urishiol oxidase</fullName>
    </alternativeName>
</protein>
<reference evidence="12" key="2">
    <citation type="journal article" date="2024" name="Plant">
        <title>Genomic evolution and insights into agronomic trait innovations of Sesamum species.</title>
        <authorList>
            <person name="Miao H."/>
            <person name="Wang L."/>
            <person name="Qu L."/>
            <person name="Liu H."/>
            <person name="Sun Y."/>
            <person name="Le M."/>
            <person name="Wang Q."/>
            <person name="Wei S."/>
            <person name="Zheng Y."/>
            <person name="Lin W."/>
            <person name="Duan Y."/>
            <person name="Cao H."/>
            <person name="Xiong S."/>
            <person name="Wang X."/>
            <person name="Wei L."/>
            <person name="Li C."/>
            <person name="Ma Q."/>
            <person name="Ju M."/>
            <person name="Zhao R."/>
            <person name="Li G."/>
            <person name="Mu C."/>
            <person name="Tian Q."/>
            <person name="Mei H."/>
            <person name="Zhang T."/>
            <person name="Gao T."/>
            <person name="Zhang H."/>
        </authorList>
    </citation>
    <scope>NUCLEOTIDE SEQUENCE</scope>
    <source>
        <strain evidence="12">K16</strain>
    </source>
</reference>
<keyword evidence="8" id="KW-0439">Lignin degradation</keyword>
<comment type="similarity">
    <text evidence="1 8">Belongs to the multicopper oxidase family.</text>
</comment>